<proteinExistence type="predicted"/>
<sequence length="69" mass="8019">MMWSGPMMGWMWIWSLLVLAVLAGLVWFVVRMPGPDRAPPGTARRILDERYARGEIDEDDYRRRRAGLA</sequence>
<evidence type="ECO:0000313" key="3">
    <source>
        <dbReference type="Proteomes" id="UP000199558"/>
    </source>
</evidence>
<keyword evidence="3" id="KW-1185">Reference proteome</keyword>
<dbReference type="Pfam" id="PF09851">
    <property type="entry name" value="SHOCT"/>
    <property type="match status" value="1"/>
</dbReference>
<dbReference type="Proteomes" id="UP000199558">
    <property type="component" value="Unassembled WGS sequence"/>
</dbReference>
<evidence type="ECO:0000259" key="1">
    <source>
        <dbReference type="Pfam" id="PF09851"/>
    </source>
</evidence>
<dbReference type="OrthoDB" id="3748887at2"/>
<accession>A0A1A9BJK7</accession>
<evidence type="ECO:0000313" key="2">
    <source>
        <dbReference type="EMBL" id="SBT69067.1"/>
    </source>
</evidence>
<dbReference type="STRING" id="946078.GA0070622_6185"/>
<dbReference type="AlphaFoldDB" id="A0A1A9BJK7"/>
<reference evidence="3" key="1">
    <citation type="submission" date="2016-06" db="EMBL/GenBank/DDBJ databases">
        <authorList>
            <person name="Varghese N."/>
            <person name="Submissions Spin"/>
        </authorList>
    </citation>
    <scope>NUCLEOTIDE SEQUENCE [LARGE SCALE GENOMIC DNA]</scope>
    <source>
        <strain evidence="3">DSM 45794</strain>
    </source>
</reference>
<dbReference type="InterPro" id="IPR018649">
    <property type="entry name" value="SHOCT"/>
</dbReference>
<feature type="domain" description="SHOCT" evidence="1">
    <location>
        <begin position="43"/>
        <end position="66"/>
    </location>
</feature>
<gene>
    <name evidence="2" type="ORF">GA0070622_6185</name>
</gene>
<name>A0A1A9BJK7_9ACTN</name>
<protein>
    <submittedName>
        <fullName evidence="2">Putative membrane protein</fullName>
    </submittedName>
</protein>
<dbReference type="EMBL" id="FLRH01000004">
    <property type="protein sequence ID" value="SBT69067.1"/>
    <property type="molecule type" value="Genomic_DNA"/>
</dbReference>
<organism evidence="2 3">
    <name type="scientific">Micromonospora sediminicola</name>
    <dbReference type="NCBI Taxonomy" id="946078"/>
    <lineage>
        <taxon>Bacteria</taxon>
        <taxon>Bacillati</taxon>
        <taxon>Actinomycetota</taxon>
        <taxon>Actinomycetes</taxon>
        <taxon>Micromonosporales</taxon>
        <taxon>Micromonosporaceae</taxon>
        <taxon>Micromonospora</taxon>
    </lineage>
</organism>